<dbReference type="PROSITE" id="PS51257">
    <property type="entry name" value="PROKAR_LIPOPROTEIN"/>
    <property type="match status" value="1"/>
</dbReference>
<feature type="signal peptide" evidence="2">
    <location>
        <begin position="1"/>
        <end position="19"/>
    </location>
</feature>
<dbReference type="Gene3D" id="1.20.1600.10">
    <property type="entry name" value="Outer membrane efflux proteins (OEP)"/>
    <property type="match status" value="1"/>
</dbReference>
<feature type="chain" id="PRO_5045011704" evidence="2">
    <location>
        <begin position="20"/>
        <end position="490"/>
    </location>
</feature>
<accession>A0ABT0A7Y5</accession>
<comment type="caution">
    <text evidence="4">The sequence shown here is derived from an EMBL/GenBank/DDBJ whole genome shotgun (WGS) entry which is preliminary data.</text>
</comment>
<evidence type="ECO:0000256" key="2">
    <source>
        <dbReference type="RuleBase" id="RU362097"/>
    </source>
</evidence>
<evidence type="ECO:0000313" key="4">
    <source>
        <dbReference type="EMBL" id="MCJ1959278.1"/>
    </source>
</evidence>
<keyword evidence="5" id="KW-1185">Reference proteome</keyword>
<dbReference type="Pfam" id="PF02321">
    <property type="entry name" value="OEP"/>
    <property type="match status" value="2"/>
</dbReference>
<comment type="similarity">
    <text evidence="1 2">Belongs to the outer membrane factor (OMF) (TC 1.B.17) family.</text>
</comment>
<dbReference type="PANTHER" id="PTHR30203">
    <property type="entry name" value="OUTER MEMBRANE CATION EFFLUX PROTEIN"/>
    <property type="match status" value="1"/>
</dbReference>
<keyword evidence="2" id="KW-0449">Lipoprotein</keyword>
<reference evidence="4" key="1">
    <citation type="submission" date="2022-03" db="EMBL/GenBank/DDBJ databases">
        <title>Identification of a novel bacterium isolated from mangrove sediments.</title>
        <authorList>
            <person name="Pan X."/>
        </authorList>
    </citation>
    <scope>NUCLEOTIDE SEQUENCE</scope>
    <source>
        <strain evidence="4">B2637</strain>
    </source>
</reference>
<evidence type="ECO:0000256" key="3">
    <source>
        <dbReference type="SAM" id="MobiDB-lite"/>
    </source>
</evidence>
<organism evidence="4 5">
    <name type="scientific">Novosphingobium mangrovi</name>
    <name type="common">ex Hu et al. 2023</name>
    <dbReference type="NCBI Taxonomy" id="2930094"/>
    <lineage>
        <taxon>Bacteria</taxon>
        <taxon>Pseudomonadati</taxon>
        <taxon>Pseudomonadota</taxon>
        <taxon>Alphaproteobacteria</taxon>
        <taxon>Sphingomonadales</taxon>
        <taxon>Sphingomonadaceae</taxon>
        <taxon>Novosphingobium</taxon>
    </lineage>
</organism>
<gene>
    <name evidence="4" type="ORF">MTR65_01115</name>
</gene>
<dbReference type="PANTHER" id="PTHR30203:SF25">
    <property type="entry name" value="OUTER MEMBRANE PROTEIN-RELATED"/>
    <property type="match status" value="1"/>
</dbReference>
<sequence length="490" mass="52532">MPRRLAALALAASSLAALSACTVGPDYTHPVAEAPPQWAERPEAPSTTIGGEVDGRWWETFQDPQLSALVERLLAQNLDLAVAAERIQQAQAQSRVTGAQGRPQLGAQASYARTRRSPQGLFSQLMPAPGSNPEVNEFADTLGASWELDLFGKVRRAVEAADARTGALIEARHAVALDAVGELAARYMELRGVQAREAIAQDNLETAQRTLTVVEDRFANGLGTRLDVARARAQVEAISARLPQLHSRRVQLINALGTLLAKPPRELEAELAPVRALPGVPPTVPVGLPGELMRRRPDIREAEQRLHAATAETGVAVAAFYPSISLGGRFGTEGFHAKNIGEWASRAFSVGPVISLPIFQGGRLKGTLELRESEQREAALVYQKAVVEALNDVDNALVSYADIQAQRDRLAREVAQDRTALGAARDMYREGAVGLLDVTLAQAALLEGEDRLALSETAVRGGLVRLYKALGGGWEAADAAPHNNLTQKAE</sequence>
<dbReference type="NCBIfam" id="TIGR01845">
    <property type="entry name" value="outer_NodT"/>
    <property type="match status" value="1"/>
</dbReference>
<dbReference type="Proteomes" id="UP001162802">
    <property type="component" value="Unassembled WGS sequence"/>
</dbReference>
<keyword evidence="2" id="KW-1134">Transmembrane beta strand</keyword>
<dbReference type="InterPro" id="IPR003423">
    <property type="entry name" value="OMP_efflux"/>
</dbReference>
<dbReference type="InterPro" id="IPR010131">
    <property type="entry name" value="MdtP/NodT-like"/>
</dbReference>
<keyword evidence="2" id="KW-0564">Palmitate</keyword>
<proteinExistence type="inferred from homology"/>
<dbReference type="RefSeq" id="WP_243796423.1">
    <property type="nucleotide sequence ID" value="NZ_JALHAT010000001.1"/>
</dbReference>
<keyword evidence="2" id="KW-0812">Transmembrane</keyword>
<keyword evidence="2" id="KW-0732">Signal</keyword>
<feature type="region of interest" description="Disordered" evidence="3">
    <location>
        <begin position="94"/>
        <end position="113"/>
    </location>
</feature>
<dbReference type="SUPFAM" id="SSF56954">
    <property type="entry name" value="Outer membrane efflux proteins (OEP)"/>
    <property type="match status" value="1"/>
</dbReference>
<keyword evidence="2" id="KW-0472">Membrane</keyword>
<comment type="subcellular location">
    <subcellularLocation>
        <location evidence="2">Cell membrane</location>
        <topology evidence="2">Lipid-anchor</topology>
    </subcellularLocation>
</comment>
<dbReference type="Gene3D" id="2.20.200.10">
    <property type="entry name" value="Outer membrane efflux proteins (OEP)"/>
    <property type="match status" value="1"/>
</dbReference>
<evidence type="ECO:0000313" key="5">
    <source>
        <dbReference type="Proteomes" id="UP001162802"/>
    </source>
</evidence>
<evidence type="ECO:0000256" key="1">
    <source>
        <dbReference type="ARBA" id="ARBA00007613"/>
    </source>
</evidence>
<dbReference type="EMBL" id="JALHAT010000001">
    <property type="protein sequence ID" value="MCJ1959278.1"/>
    <property type="molecule type" value="Genomic_DNA"/>
</dbReference>
<name>A0ABT0A7Y5_9SPHN</name>
<protein>
    <submittedName>
        <fullName evidence="4">Efflux transporter outer membrane subunit</fullName>
    </submittedName>
</protein>